<dbReference type="NCBIfam" id="TIGR02937">
    <property type="entry name" value="sigma70-ECF"/>
    <property type="match status" value="1"/>
</dbReference>
<sequence length="190" mass="22557">MTDDKKLVNRVIQGDRQAFKTLIQQNERLVAHMVYRIVDIAEDREEICQDVFIKVYQKLPGFNFQSKLSTWIATIAYRHSLNHLKKKKKILTSDLDEDLVFQETSDLIDQKTPEYLFSQQDTKNLVHRLIEKLPVQYKTVLTLFHLEEMNYSEIVEVTGMPEGTVKNYLFRARKLLKEKLKHYLVKEEPQ</sequence>
<feature type="domain" description="RNA polymerase sigma factor 70 region 4 type 2" evidence="6">
    <location>
        <begin position="125"/>
        <end position="176"/>
    </location>
</feature>
<comment type="similarity">
    <text evidence="1">Belongs to the sigma-70 factor family. ECF subfamily.</text>
</comment>
<evidence type="ECO:0000259" key="6">
    <source>
        <dbReference type="Pfam" id="PF08281"/>
    </source>
</evidence>
<dbReference type="PANTHER" id="PTHR43133:SF51">
    <property type="entry name" value="RNA POLYMERASE SIGMA FACTOR"/>
    <property type="match status" value="1"/>
</dbReference>
<dbReference type="InterPro" id="IPR013325">
    <property type="entry name" value="RNA_pol_sigma_r2"/>
</dbReference>
<dbReference type="InterPro" id="IPR036388">
    <property type="entry name" value="WH-like_DNA-bd_sf"/>
</dbReference>
<dbReference type="SUPFAM" id="SSF88659">
    <property type="entry name" value="Sigma3 and sigma4 domains of RNA polymerase sigma factors"/>
    <property type="match status" value="1"/>
</dbReference>
<dbReference type="InterPro" id="IPR014284">
    <property type="entry name" value="RNA_pol_sigma-70_dom"/>
</dbReference>
<dbReference type="Gene3D" id="1.10.1740.10">
    <property type="match status" value="1"/>
</dbReference>
<keyword evidence="8" id="KW-1185">Reference proteome</keyword>
<evidence type="ECO:0000259" key="5">
    <source>
        <dbReference type="Pfam" id="PF04542"/>
    </source>
</evidence>
<name>A0ABT8L3F8_9BACT</name>
<protein>
    <submittedName>
        <fullName evidence="7">Sigma-70 family RNA polymerase sigma factor</fullName>
    </submittedName>
</protein>
<dbReference type="CDD" id="cd06171">
    <property type="entry name" value="Sigma70_r4"/>
    <property type="match status" value="1"/>
</dbReference>
<dbReference type="InterPro" id="IPR039425">
    <property type="entry name" value="RNA_pol_sigma-70-like"/>
</dbReference>
<evidence type="ECO:0000256" key="1">
    <source>
        <dbReference type="ARBA" id="ARBA00010641"/>
    </source>
</evidence>
<keyword evidence="2" id="KW-0805">Transcription regulation</keyword>
<gene>
    <name evidence="7" type="ORF">QQ020_09525</name>
</gene>
<evidence type="ECO:0000256" key="3">
    <source>
        <dbReference type="ARBA" id="ARBA00023082"/>
    </source>
</evidence>
<dbReference type="InterPro" id="IPR013249">
    <property type="entry name" value="RNA_pol_sigma70_r4_t2"/>
</dbReference>
<evidence type="ECO:0000313" key="7">
    <source>
        <dbReference type="EMBL" id="MDN5212289.1"/>
    </source>
</evidence>
<dbReference type="SUPFAM" id="SSF88946">
    <property type="entry name" value="Sigma2 domain of RNA polymerase sigma factors"/>
    <property type="match status" value="1"/>
</dbReference>
<accession>A0ABT8L3F8</accession>
<dbReference type="PANTHER" id="PTHR43133">
    <property type="entry name" value="RNA POLYMERASE ECF-TYPE SIGMA FACTO"/>
    <property type="match status" value="1"/>
</dbReference>
<keyword evidence="3" id="KW-0731">Sigma factor</keyword>
<dbReference type="Proteomes" id="UP001172083">
    <property type="component" value="Unassembled WGS sequence"/>
</dbReference>
<dbReference type="Gene3D" id="1.10.10.10">
    <property type="entry name" value="Winged helix-like DNA-binding domain superfamily/Winged helix DNA-binding domain"/>
    <property type="match status" value="1"/>
</dbReference>
<keyword evidence="4" id="KW-0804">Transcription</keyword>
<dbReference type="Pfam" id="PF04542">
    <property type="entry name" value="Sigma70_r2"/>
    <property type="match status" value="1"/>
</dbReference>
<evidence type="ECO:0000256" key="2">
    <source>
        <dbReference type="ARBA" id="ARBA00023015"/>
    </source>
</evidence>
<dbReference type="RefSeq" id="WP_346757608.1">
    <property type="nucleotide sequence ID" value="NZ_JAUJEB010000001.1"/>
</dbReference>
<reference evidence="7" key="1">
    <citation type="submission" date="2023-06" db="EMBL/GenBank/DDBJ databases">
        <title>Genomic of Agaribacillus aureum.</title>
        <authorList>
            <person name="Wang G."/>
        </authorList>
    </citation>
    <scope>NUCLEOTIDE SEQUENCE</scope>
    <source>
        <strain evidence="7">BMA12</strain>
    </source>
</reference>
<evidence type="ECO:0000313" key="8">
    <source>
        <dbReference type="Proteomes" id="UP001172083"/>
    </source>
</evidence>
<dbReference type="InterPro" id="IPR007627">
    <property type="entry name" value="RNA_pol_sigma70_r2"/>
</dbReference>
<organism evidence="7 8">
    <name type="scientific">Agaribacillus aureus</name>
    <dbReference type="NCBI Taxonomy" id="3051825"/>
    <lineage>
        <taxon>Bacteria</taxon>
        <taxon>Pseudomonadati</taxon>
        <taxon>Bacteroidota</taxon>
        <taxon>Cytophagia</taxon>
        <taxon>Cytophagales</taxon>
        <taxon>Splendidivirgaceae</taxon>
        <taxon>Agaribacillus</taxon>
    </lineage>
</organism>
<dbReference type="EMBL" id="JAUJEB010000001">
    <property type="protein sequence ID" value="MDN5212289.1"/>
    <property type="molecule type" value="Genomic_DNA"/>
</dbReference>
<dbReference type="Pfam" id="PF08281">
    <property type="entry name" value="Sigma70_r4_2"/>
    <property type="match status" value="1"/>
</dbReference>
<comment type="caution">
    <text evidence="7">The sequence shown here is derived from an EMBL/GenBank/DDBJ whole genome shotgun (WGS) entry which is preliminary data.</text>
</comment>
<evidence type="ECO:0000256" key="4">
    <source>
        <dbReference type="ARBA" id="ARBA00023163"/>
    </source>
</evidence>
<feature type="domain" description="RNA polymerase sigma-70 region 2" evidence="5">
    <location>
        <begin position="22"/>
        <end position="89"/>
    </location>
</feature>
<proteinExistence type="inferred from homology"/>
<dbReference type="InterPro" id="IPR013324">
    <property type="entry name" value="RNA_pol_sigma_r3/r4-like"/>
</dbReference>